<evidence type="ECO:0000256" key="1">
    <source>
        <dbReference type="ARBA" id="ARBA00004141"/>
    </source>
</evidence>
<keyword evidence="14" id="KW-1185">Reference proteome</keyword>
<dbReference type="PRINTS" id="PR00122">
    <property type="entry name" value="VACATPASE"/>
</dbReference>
<feature type="transmembrane region" description="Helical" evidence="11">
    <location>
        <begin position="49"/>
        <end position="76"/>
    </location>
</feature>
<comment type="function">
    <text evidence="9">Proton-conducting pore forming subunit of the V0 complex of vacuolar(H+)-ATPase (V-ATPase), a multisubunit enzyme composed of a peripheral complex (V1) that hydrolyzes ATP and a membrane integral complex (V0) that translocates protons. V-ATPase is responsible for acidifying and maintaining the pH of intracellular compartments.</text>
</comment>
<evidence type="ECO:0000256" key="3">
    <source>
        <dbReference type="ARBA" id="ARBA00022448"/>
    </source>
</evidence>
<dbReference type="InterPro" id="IPR002379">
    <property type="entry name" value="ATPase_proteolipid_c-like_dom"/>
</dbReference>
<evidence type="ECO:0000313" key="13">
    <source>
        <dbReference type="EMBL" id="CAL1713667.1"/>
    </source>
</evidence>
<keyword evidence="8 11" id="KW-0472">Membrane</keyword>
<dbReference type="Pfam" id="PF00137">
    <property type="entry name" value="ATP-synt_C"/>
    <property type="match status" value="2"/>
</dbReference>
<comment type="subunit">
    <text evidence="10 11">V-ATPase is a heteromultimeric enzyme composed of a peripheral catalytic V1 complex (components A to H) attached to an integral membrane V0 proton pore complex (components: a, c, c', c'', d, e, f and VOA1). The decameric c-ring forms the proton-conducting pore, and is composed of eight proteolipid subunits c, one subunit c' and one subunit c''.</text>
</comment>
<feature type="domain" description="V-ATPase proteolipid subunit C-like" evidence="12">
    <location>
        <begin position="15"/>
        <end position="74"/>
    </location>
</feature>
<keyword evidence="4 11" id="KW-0812">Transmembrane</keyword>
<dbReference type="InterPro" id="IPR011555">
    <property type="entry name" value="ATPase_proteolipid_su_C_euk"/>
</dbReference>
<dbReference type="SUPFAM" id="SSF81333">
    <property type="entry name" value="F1F0 ATP synthase subunit C"/>
    <property type="match status" value="1"/>
</dbReference>
<feature type="transmembrane region" description="Helical" evidence="11">
    <location>
        <begin position="199"/>
        <end position="217"/>
    </location>
</feature>
<keyword evidence="11" id="KW-0926">Vacuole</keyword>
<comment type="function">
    <text evidence="11">Proton-conducting pore forming of the V0 complex of vacuolar(H+)-ATPase (V-ATPase), a multisubunit enzyme composed of a peripheral complex (V1) that hydrolyzes ATP and a membrane integral complex (V0) that translocates protons. V-ATPase is responsible for acidifying and maintaining the pH of intracellular compartments.</text>
</comment>
<gene>
    <name evidence="13" type="ORF">GFSPODELE1_LOCUS9410</name>
</gene>
<dbReference type="InterPro" id="IPR035921">
    <property type="entry name" value="F/V-ATP_Csub_sf"/>
</dbReference>
<dbReference type="CDD" id="cd18175">
    <property type="entry name" value="ATP-synt_Vo_c_ATP6C_rpt1"/>
    <property type="match status" value="1"/>
</dbReference>
<dbReference type="Proteomes" id="UP001497453">
    <property type="component" value="Chromosome 7"/>
</dbReference>
<name>A0ABP1E353_9APHY</name>
<evidence type="ECO:0000256" key="10">
    <source>
        <dbReference type="ARBA" id="ARBA00046480"/>
    </source>
</evidence>
<dbReference type="CDD" id="cd18176">
    <property type="entry name" value="ATP-synt_Vo_c_ATP6C_rpt2"/>
    <property type="match status" value="1"/>
</dbReference>
<dbReference type="EMBL" id="OZ037950">
    <property type="protein sequence ID" value="CAL1713667.1"/>
    <property type="molecule type" value="Genomic_DNA"/>
</dbReference>
<evidence type="ECO:0000313" key="14">
    <source>
        <dbReference type="Proteomes" id="UP001497453"/>
    </source>
</evidence>
<comment type="similarity">
    <text evidence="2 11">Belongs to the V-ATPase proteolipid subunit family.</text>
</comment>
<evidence type="ECO:0000256" key="2">
    <source>
        <dbReference type="ARBA" id="ARBA00007296"/>
    </source>
</evidence>
<keyword evidence="3 11" id="KW-0813">Transport</keyword>
<feature type="transmembrane region" description="Helical" evidence="11">
    <location>
        <begin position="124"/>
        <end position="149"/>
    </location>
</feature>
<dbReference type="PANTHER" id="PTHR10263">
    <property type="entry name" value="V-TYPE PROTON ATPASE PROTEOLIPID SUBUNIT"/>
    <property type="match status" value="1"/>
</dbReference>
<evidence type="ECO:0000256" key="8">
    <source>
        <dbReference type="ARBA" id="ARBA00023136"/>
    </source>
</evidence>
<keyword evidence="5 11" id="KW-0375">Hydrogen ion transport</keyword>
<organism evidence="13 14">
    <name type="scientific">Somion occarium</name>
    <dbReference type="NCBI Taxonomy" id="3059160"/>
    <lineage>
        <taxon>Eukaryota</taxon>
        <taxon>Fungi</taxon>
        <taxon>Dikarya</taxon>
        <taxon>Basidiomycota</taxon>
        <taxon>Agaricomycotina</taxon>
        <taxon>Agaricomycetes</taxon>
        <taxon>Polyporales</taxon>
        <taxon>Cerrenaceae</taxon>
        <taxon>Somion</taxon>
    </lineage>
</organism>
<keyword evidence="7 11" id="KW-0406">Ion transport</keyword>
<feature type="transmembrane region" description="Helical" evidence="11">
    <location>
        <begin position="7"/>
        <end position="29"/>
    </location>
</feature>
<dbReference type="Gene3D" id="1.20.120.610">
    <property type="entry name" value="lithium bound rotor ring of v- atpase"/>
    <property type="match status" value="1"/>
</dbReference>
<evidence type="ECO:0000259" key="12">
    <source>
        <dbReference type="Pfam" id="PF00137"/>
    </source>
</evidence>
<evidence type="ECO:0000256" key="5">
    <source>
        <dbReference type="ARBA" id="ARBA00022781"/>
    </source>
</evidence>
<dbReference type="NCBIfam" id="TIGR01100">
    <property type="entry name" value="V_ATP_synt_C"/>
    <property type="match status" value="1"/>
</dbReference>
<feature type="transmembrane region" description="Helical" evidence="11">
    <location>
        <begin position="88"/>
        <end position="112"/>
    </location>
</feature>
<evidence type="ECO:0000256" key="9">
    <source>
        <dbReference type="ARBA" id="ARBA00045519"/>
    </source>
</evidence>
<protein>
    <recommendedName>
        <fullName evidence="11">V-type proton ATPase proteolipid subunit</fullName>
    </recommendedName>
</protein>
<comment type="caution">
    <text evidence="11">Lacks conserved residue(s) required for the propagation of feature annotation.</text>
</comment>
<evidence type="ECO:0000256" key="6">
    <source>
        <dbReference type="ARBA" id="ARBA00022989"/>
    </source>
</evidence>
<reference evidence="14" key="1">
    <citation type="submission" date="2024-04" db="EMBL/GenBank/DDBJ databases">
        <authorList>
            <person name="Shaw F."/>
            <person name="Minotto A."/>
        </authorList>
    </citation>
    <scope>NUCLEOTIDE SEQUENCE [LARGE SCALE GENOMIC DNA]</scope>
</reference>
<evidence type="ECO:0000256" key="4">
    <source>
        <dbReference type="ARBA" id="ARBA00022692"/>
    </source>
</evidence>
<evidence type="ECO:0000256" key="7">
    <source>
        <dbReference type="ARBA" id="ARBA00023065"/>
    </source>
</evidence>
<comment type="subcellular location">
    <subcellularLocation>
        <location evidence="1">Membrane</location>
        <topology evidence="1">Multi-pass membrane protein</topology>
    </subcellularLocation>
    <subcellularLocation>
        <location evidence="11">Vacuole membrane</location>
        <topology evidence="11">Multi-pass membrane protein</topology>
    </subcellularLocation>
</comment>
<proteinExistence type="inferred from homology"/>
<sequence>MSDLCPVYAPFFGAMGCTSAIVFTCIGASYGTAKSGVGISAMSVLRPDLMMKCVVPVIMAGIIAIYGLVVSVLISGDLQMEMTLFQGFIQLGAGLSVGLAGLAAGFAIGIVGDAGVRGTAQQPRLFVGMILILIFAEVLGLYGLIVALIMNSRASNLVGVVGSPTRYRFHRAHTSVFTVQRIRPYRQRKQTPHARERRLSWVNAAIGLCYTFRYLIISCPLGISVFSIISMHHCFFVVHVIPLLHLCQYTLFGIDHLHDIGNWVRQVHTFADFTAA</sequence>
<feature type="domain" description="V-ATPase proteolipid subunit C-like" evidence="12">
    <location>
        <begin position="91"/>
        <end position="150"/>
    </location>
</feature>
<evidence type="ECO:0000256" key="11">
    <source>
        <dbReference type="RuleBase" id="RU363060"/>
    </source>
</evidence>
<dbReference type="InterPro" id="IPR000245">
    <property type="entry name" value="ATPase_proteolipid_csu"/>
</dbReference>
<keyword evidence="6 11" id="KW-1133">Transmembrane helix</keyword>
<accession>A0ABP1E353</accession>